<keyword evidence="2 4" id="KW-0547">Nucleotide-binding</keyword>
<dbReference type="PROSITE" id="PS50011">
    <property type="entry name" value="PROTEIN_KINASE_DOM"/>
    <property type="match status" value="1"/>
</dbReference>
<protein>
    <recommendedName>
        <fullName evidence="1">non-specific serine/threonine protein kinase</fullName>
        <ecNumber evidence="1">2.7.11.1</ecNumber>
    </recommendedName>
</protein>
<dbReference type="EC" id="2.7.11.1" evidence="1"/>
<evidence type="ECO:0000256" key="4">
    <source>
        <dbReference type="PROSITE-ProRule" id="PRU10141"/>
    </source>
</evidence>
<reference evidence="6" key="1">
    <citation type="submission" date="2021-01" db="EMBL/GenBank/DDBJ databases">
        <authorList>
            <consortium name="Genoscope - CEA"/>
            <person name="William W."/>
        </authorList>
    </citation>
    <scope>NUCLEOTIDE SEQUENCE</scope>
</reference>
<dbReference type="PANTHER" id="PTHR48012:SF2">
    <property type="entry name" value="STERILE20-LIKE KINASE, ISOFORM B"/>
    <property type="match status" value="1"/>
</dbReference>
<dbReference type="GO" id="GO:0004674">
    <property type="term" value="F:protein serine/threonine kinase activity"/>
    <property type="evidence" value="ECO:0007669"/>
    <property type="project" value="UniProtKB-EC"/>
</dbReference>
<evidence type="ECO:0000259" key="5">
    <source>
        <dbReference type="PROSITE" id="PS50011"/>
    </source>
</evidence>
<evidence type="ECO:0000256" key="2">
    <source>
        <dbReference type="ARBA" id="ARBA00022741"/>
    </source>
</evidence>
<proteinExistence type="predicted"/>
<keyword evidence="7" id="KW-1185">Reference proteome</keyword>
<evidence type="ECO:0000313" key="7">
    <source>
        <dbReference type="Proteomes" id="UP000689195"/>
    </source>
</evidence>
<dbReference type="InterPro" id="IPR017441">
    <property type="entry name" value="Protein_kinase_ATP_BS"/>
</dbReference>
<dbReference type="InterPro" id="IPR000719">
    <property type="entry name" value="Prot_kinase_dom"/>
</dbReference>
<dbReference type="AlphaFoldDB" id="A0A8S1XST8"/>
<name>A0A8S1XST8_9CILI</name>
<dbReference type="EMBL" id="CAJJDO010000136">
    <property type="protein sequence ID" value="CAD8204199.1"/>
    <property type="molecule type" value="Genomic_DNA"/>
</dbReference>
<evidence type="ECO:0000256" key="1">
    <source>
        <dbReference type="ARBA" id="ARBA00012513"/>
    </source>
</evidence>
<dbReference type="Pfam" id="PF00069">
    <property type="entry name" value="Pkinase"/>
    <property type="match status" value="1"/>
</dbReference>
<feature type="domain" description="Protein kinase" evidence="5">
    <location>
        <begin position="67"/>
        <end position="391"/>
    </location>
</feature>
<dbReference type="InterPro" id="IPR050629">
    <property type="entry name" value="STE20/SPS1-PAK"/>
</dbReference>
<accession>A0A8S1XST8</accession>
<organism evidence="6 7">
    <name type="scientific">Paramecium pentaurelia</name>
    <dbReference type="NCBI Taxonomy" id="43138"/>
    <lineage>
        <taxon>Eukaryota</taxon>
        <taxon>Sar</taxon>
        <taxon>Alveolata</taxon>
        <taxon>Ciliophora</taxon>
        <taxon>Intramacronucleata</taxon>
        <taxon>Oligohymenophorea</taxon>
        <taxon>Peniculida</taxon>
        <taxon>Parameciidae</taxon>
        <taxon>Paramecium</taxon>
    </lineage>
</organism>
<evidence type="ECO:0000313" key="6">
    <source>
        <dbReference type="EMBL" id="CAD8204199.1"/>
    </source>
</evidence>
<gene>
    <name evidence="6" type="ORF">PPENT_87.1.T1360087</name>
</gene>
<comment type="caution">
    <text evidence="6">The sequence shown here is derived from an EMBL/GenBank/DDBJ whole genome shotgun (WGS) entry which is preliminary data.</text>
</comment>
<dbReference type="Proteomes" id="UP000689195">
    <property type="component" value="Unassembled WGS sequence"/>
</dbReference>
<dbReference type="PROSITE" id="PS00107">
    <property type="entry name" value="PROTEIN_KINASE_ATP"/>
    <property type="match status" value="1"/>
</dbReference>
<dbReference type="OrthoDB" id="308163at2759"/>
<keyword evidence="3 4" id="KW-0067">ATP-binding</keyword>
<dbReference type="GO" id="GO:0005524">
    <property type="term" value="F:ATP binding"/>
    <property type="evidence" value="ECO:0007669"/>
    <property type="project" value="UniProtKB-UniRule"/>
</dbReference>
<evidence type="ECO:0000256" key="3">
    <source>
        <dbReference type="ARBA" id="ARBA00022840"/>
    </source>
</evidence>
<dbReference type="PANTHER" id="PTHR48012">
    <property type="entry name" value="STERILE20-LIKE KINASE, ISOFORM B-RELATED"/>
    <property type="match status" value="1"/>
</dbReference>
<feature type="binding site" evidence="4">
    <location>
        <position position="96"/>
    </location>
    <ligand>
        <name>ATP</name>
        <dbReference type="ChEBI" id="CHEBI:30616"/>
    </ligand>
</feature>
<sequence>MDHSSQNEETATIDYSNFLQAKPSKQNIASTYLETTIFQILKNHSDVFIFNDFEIYDYESGDRAIVQQNGILIGSGGHGEVYYTYNPQTNEQTALKVQNNCSFNDVIQYAEEFKIQKLIANIFPDCIIKIQGKVFIAQNYVDSYKMHAYLDLGMGNLKEYQDKIKEFTETEIDDIYYCILDSIINIHSLKIAHRDIKLGNIIKTKDNGWVLADFGCSTQYKTPYGEYPIVGTIQYQEKSIRLAYQQSKRKYKMNLFKNDIYAFQLVMLQIIYPQKSILDLHTILDEKKIIHPKINQLYNKDYYTIKKDFSYIKFNRKKLTTKYNFSVINLDGAKTNIQNDPFIYFVFTYLSSFKQLRVFQTIFRKIAFQEYQKKEINSSITQKLQNLHFYYFQYFTVQEIYDSIKFEELSKLSYDLYFDIFEKRGSKLLQLMLCQRYQEILGDQNSSLRFQEAELLYIMGFWDEAKQIVNSIDYPQELESDEQILKYCCLKARLNNQWAENHEDIIHYVRNYKDCYQVLFEWKFLMIDSIWIDRAKKQLNQIYKKFYYPKRNSVKQNTNSQPTQETIEIININKYLEKPSFDQDNPKFLKYLSQLKKPLSQVQLMKEYLEYDNYSIFYYCWLYLEGTDIVGEKYRYNLEEFINFIEENLEGYYFNWVIFDIYSEYLTLKNEFKKAEVYNQKALDIVKNDCIYHQVVLYHHLLRLRIKQTNSVCESTLKLIINFIQQLPSPNLRFYFLNLIEEEVNKSQMKIKQQLPWFYVSLDQETRKNIELQTKYQQNRHQFMKEYNFNKLKQNMEDLLPIFIEMCQDEVILDFHNLIGVAQETYQEIFLILNLIFRLLQYKIVYQQLGFLQQAFPLDQKEEEQLYIIHVLQKKKEKIKELKAILKFYYYYQSQL</sequence>
<dbReference type="SMART" id="SM00220">
    <property type="entry name" value="S_TKc"/>
    <property type="match status" value="1"/>
</dbReference>
<dbReference type="GO" id="GO:0005737">
    <property type="term" value="C:cytoplasm"/>
    <property type="evidence" value="ECO:0007669"/>
    <property type="project" value="TreeGrafter"/>
</dbReference>